<feature type="transmembrane region" description="Helical" evidence="1">
    <location>
        <begin position="16"/>
        <end position="34"/>
    </location>
</feature>
<feature type="transmembrane region" description="Helical" evidence="1">
    <location>
        <begin position="99"/>
        <end position="117"/>
    </location>
</feature>
<sequence>GLRETGIDLLEIPSQWGYAATALVVVGLVAFMAIRAYRGDGGRFHLYLALCLLPIAVLMSAGPSLFGIRGARFLYFAPLLVVPLSMYGVYYITRLRPSLLAPAMFAGLATASIVLGIPQQLADLERFGDRFFFQKEEQEAARWLRDNAGPHEVVLADLRGARDTAWVAPYSERVSVFRPASPLILASAPPPYDLPIRLLDAIEDDPSQCTLAKQAHDRFGFTYYYYSRQFQGTLIERFDRSDCFVRLFKNAKALIFGFTEPATAQTPALHRVETDDSD</sequence>
<feature type="transmembrane region" description="Helical" evidence="1">
    <location>
        <begin position="46"/>
        <end position="67"/>
    </location>
</feature>
<accession>A0A0F8ZWX2</accession>
<proteinExistence type="predicted"/>
<evidence type="ECO:0000256" key="1">
    <source>
        <dbReference type="SAM" id="Phobius"/>
    </source>
</evidence>
<keyword evidence="1" id="KW-1133">Transmembrane helix</keyword>
<name>A0A0F8ZWX2_9ZZZZ</name>
<evidence type="ECO:0000313" key="2">
    <source>
        <dbReference type="EMBL" id="KKK90395.1"/>
    </source>
</evidence>
<gene>
    <name evidence="2" type="ORF">LCGC14_2723420</name>
</gene>
<feature type="transmembrane region" description="Helical" evidence="1">
    <location>
        <begin position="73"/>
        <end position="92"/>
    </location>
</feature>
<dbReference type="EMBL" id="LAZR01049121">
    <property type="protein sequence ID" value="KKK90395.1"/>
    <property type="molecule type" value="Genomic_DNA"/>
</dbReference>
<feature type="non-terminal residue" evidence="2">
    <location>
        <position position="1"/>
    </location>
</feature>
<protein>
    <submittedName>
        <fullName evidence="2">Uncharacterized protein</fullName>
    </submittedName>
</protein>
<comment type="caution">
    <text evidence="2">The sequence shown here is derived from an EMBL/GenBank/DDBJ whole genome shotgun (WGS) entry which is preliminary data.</text>
</comment>
<organism evidence="2">
    <name type="scientific">marine sediment metagenome</name>
    <dbReference type="NCBI Taxonomy" id="412755"/>
    <lineage>
        <taxon>unclassified sequences</taxon>
        <taxon>metagenomes</taxon>
        <taxon>ecological metagenomes</taxon>
    </lineage>
</organism>
<keyword evidence="1" id="KW-0472">Membrane</keyword>
<keyword evidence="1" id="KW-0812">Transmembrane</keyword>
<reference evidence="2" key="1">
    <citation type="journal article" date="2015" name="Nature">
        <title>Complex archaea that bridge the gap between prokaryotes and eukaryotes.</title>
        <authorList>
            <person name="Spang A."/>
            <person name="Saw J.H."/>
            <person name="Jorgensen S.L."/>
            <person name="Zaremba-Niedzwiedzka K."/>
            <person name="Martijn J."/>
            <person name="Lind A.E."/>
            <person name="van Eijk R."/>
            <person name="Schleper C."/>
            <person name="Guy L."/>
            <person name="Ettema T.J."/>
        </authorList>
    </citation>
    <scope>NUCLEOTIDE SEQUENCE</scope>
</reference>
<dbReference type="AlphaFoldDB" id="A0A0F8ZWX2"/>